<evidence type="ECO:0000256" key="2">
    <source>
        <dbReference type="ARBA" id="ARBA00022603"/>
    </source>
</evidence>
<reference evidence="14 15" key="1">
    <citation type="submission" date="2013-06" db="EMBL/GenBank/DDBJ databases">
        <title>Draft genome sequence of Thauera terpenica.</title>
        <authorList>
            <person name="Liu B."/>
            <person name="Frostegard A.H."/>
            <person name="Shapleigh J.P."/>
        </authorList>
    </citation>
    <scope>NUCLEOTIDE SEQUENCE [LARGE SCALE GENOMIC DNA]</scope>
    <source>
        <strain evidence="14 15">58Eu</strain>
    </source>
</reference>
<evidence type="ECO:0000256" key="6">
    <source>
        <dbReference type="ARBA" id="ARBA00038861"/>
    </source>
</evidence>
<dbReference type="PANTHER" id="PTHR10920">
    <property type="entry name" value="RIBOSOMAL RNA METHYLTRANSFERASE"/>
    <property type="match status" value="1"/>
</dbReference>
<name>S9ZQV9_9RHOO</name>
<comment type="catalytic activity">
    <reaction evidence="10 11">
        <text>uridine(2552) in 23S rRNA + S-adenosyl-L-methionine = 2'-O-methyluridine(2552) in 23S rRNA + S-adenosyl-L-homocysteine + H(+)</text>
        <dbReference type="Rhea" id="RHEA:42720"/>
        <dbReference type="Rhea" id="RHEA-COMP:10202"/>
        <dbReference type="Rhea" id="RHEA-COMP:10203"/>
        <dbReference type="ChEBI" id="CHEBI:15378"/>
        <dbReference type="ChEBI" id="CHEBI:57856"/>
        <dbReference type="ChEBI" id="CHEBI:59789"/>
        <dbReference type="ChEBI" id="CHEBI:65315"/>
        <dbReference type="ChEBI" id="CHEBI:74478"/>
        <dbReference type="EC" id="2.1.1.166"/>
    </reaction>
</comment>
<dbReference type="eggNOG" id="COG0293">
    <property type="taxonomic scope" value="Bacteria"/>
</dbReference>
<evidence type="ECO:0000256" key="7">
    <source>
        <dbReference type="ARBA" id="ARBA00041129"/>
    </source>
</evidence>
<evidence type="ECO:0000256" key="4">
    <source>
        <dbReference type="ARBA" id="ARBA00022691"/>
    </source>
</evidence>
<evidence type="ECO:0000313" key="15">
    <source>
        <dbReference type="Proteomes" id="UP000015455"/>
    </source>
</evidence>
<dbReference type="InterPro" id="IPR015507">
    <property type="entry name" value="rRNA-MeTfrase_E"/>
</dbReference>
<evidence type="ECO:0000313" key="14">
    <source>
        <dbReference type="EMBL" id="EPZ17021.1"/>
    </source>
</evidence>
<dbReference type="EC" id="2.1.1.166" evidence="6 11"/>
<dbReference type="Proteomes" id="UP000015455">
    <property type="component" value="Unassembled WGS sequence"/>
</dbReference>
<dbReference type="STRING" id="1348657.M622_09825"/>
<keyword evidence="3 11" id="KW-0808">Transferase</keyword>
<dbReference type="AlphaFoldDB" id="S9ZQV9"/>
<comment type="function">
    <text evidence="5 11">Specifically methylates the uridine in position 2552 of 23S rRNA at the 2'-O position of the ribose in the fully assembled 50S ribosomal subunit.</text>
</comment>
<evidence type="ECO:0000259" key="13">
    <source>
        <dbReference type="Pfam" id="PF01728"/>
    </source>
</evidence>
<protein>
    <recommendedName>
        <fullName evidence="7 11">Ribosomal RNA large subunit methyltransferase E</fullName>
        <ecNumber evidence="6 11">2.1.1.166</ecNumber>
    </recommendedName>
    <alternativeName>
        <fullName evidence="9 11">23S rRNA Um2552 methyltransferase</fullName>
    </alternativeName>
    <alternativeName>
        <fullName evidence="8 11">rRNA (uridine-2'-O-)-methyltransferase</fullName>
    </alternativeName>
</protein>
<comment type="caution">
    <text evidence="14">The sequence shown here is derived from an EMBL/GenBank/DDBJ whole genome shotgun (WGS) entry which is preliminary data.</text>
</comment>
<accession>S9ZQV9</accession>
<gene>
    <name evidence="11" type="primary">rlmE</name>
    <name evidence="11" type="synonym">ftsJ</name>
    <name evidence="11" type="synonym">rrmJ</name>
    <name evidence="14" type="ORF">M622_09825</name>
</gene>
<evidence type="ECO:0000256" key="8">
    <source>
        <dbReference type="ARBA" id="ARBA00041995"/>
    </source>
</evidence>
<dbReference type="SUPFAM" id="SSF53335">
    <property type="entry name" value="S-adenosyl-L-methionine-dependent methyltransferases"/>
    <property type="match status" value="1"/>
</dbReference>
<keyword evidence="2 11" id="KW-0489">Methyltransferase</keyword>
<dbReference type="GO" id="GO:0008650">
    <property type="term" value="F:rRNA (uridine-2'-O-)-methyltransferase activity"/>
    <property type="evidence" value="ECO:0007669"/>
    <property type="project" value="UniProtKB-UniRule"/>
</dbReference>
<comment type="similarity">
    <text evidence="11">Belongs to the class I-like SAM-binding methyltransferase superfamily. RNA methyltransferase RlmE family.</text>
</comment>
<keyword evidence="15" id="KW-1185">Reference proteome</keyword>
<keyword evidence="4 11" id="KW-0949">S-adenosyl-L-methionine</keyword>
<evidence type="ECO:0000256" key="9">
    <source>
        <dbReference type="ARBA" id="ARBA00042745"/>
    </source>
</evidence>
<dbReference type="Gene3D" id="3.40.50.150">
    <property type="entry name" value="Vaccinia Virus protein VP39"/>
    <property type="match status" value="1"/>
</dbReference>
<dbReference type="FunFam" id="3.40.50.150:FF:000005">
    <property type="entry name" value="Ribosomal RNA large subunit methyltransferase E"/>
    <property type="match status" value="1"/>
</dbReference>
<feature type="binding site" evidence="11">
    <location>
        <position position="80"/>
    </location>
    <ligand>
        <name>S-adenosyl-L-methionine</name>
        <dbReference type="ChEBI" id="CHEBI:59789"/>
    </ligand>
</feature>
<sequence length="208" mass="23149">MKKNKTNRAWVHDHLNDPYVQRARAEGYRARAAYKLLEIDERDHLLKPGAVVVDLGSTPGSWCQVAIRRCGAKGRVFALDILPMEEVAGVDFLHGDFCDDAVLAELESRLEGARVDLVLSDMAPNLSGVAAVDQARSVHLCELALDFAVRHLKPEGQFLVKMFQGEGFMEYRKQMEAAFASVQVRKPKASRDRSAEVYVLGKGPRALQ</sequence>
<keyword evidence="11" id="KW-0963">Cytoplasm</keyword>
<organism evidence="14 15">
    <name type="scientific">Thauera terpenica 58Eu</name>
    <dbReference type="NCBI Taxonomy" id="1348657"/>
    <lineage>
        <taxon>Bacteria</taxon>
        <taxon>Pseudomonadati</taxon>
        <taxon>Pseudomonadota</taxon>
        <taxon>Betaproteobacteria</taxon>
        <taxon>Rhodocyclales</taxon>
        <taxon>Zoogloeaceae</taxon>
        <taxon>Thauera</taxon>
    </lineage>
</organism>
<dbReference type="RefSeq" id="WP_021247949.1">
    <property type="nucleotide sequence ID" value="NZ_ATJV01000013.1"/>
</dbReference>
<dbReference type="GO" id="GO:0005737">
    <property type="term" value="C:cytoplasm"/>
    <property type="evidence" value="ECO:0007669"/>
    <property type="project" value="UniProtKB-SubCell"/>
</dbReference>
<dbReference type="Pfam" id="PF01728">
    <property type="entry name" value="FtsJ"/>
    <property type="match status" value="1"/>
</dbReference>
<dbReference type="HAMAP" id="MF_01547">
    <property type="entry name" value="RNA_methyltr_E"/>
    <property type="match status" value="1"/>
</dbReference>
<dbReference type="InterPro" id="IPR002877">
    <property type="entry name" value="RNA_MeTrfase_FtsJ_dom"/>
</dbReference>
<evidence type="ECO:0000256" key="11">
    <source>
        <dbReference type="HAMAP-Rule" id="MF_01547"/>
    </source>
</evidence>
<dbReference type="PANTHER" id="PTHR10920:SF18">
    <property type="entry name" value="RRNA METHYLTRANSFERASE 2, MITOCHONDRIAL"/>
    <property type="match status" value="1"/>
</dbReference>
<feature type="binding site" evidence="11">
    <location>
        <position position="121"/>
    </location>
    <ligand>
        <name>S-adenosyl-L-methionine</name>
        <dbReference type="ChEBI" id="CHEBI:59789"/>
    </ligand>
</feature>
<dbReference type="OrthoDB" id="9790080at2"/>
<evidence type="ECO:0000256" key="3">
    <source>
        <dbReference type="ARBA" id="ARBA00022679"/>
    </source>
</evidence>
<proteinExistence type="inferred from homology"/>
<feature type="binding site" evidence="11">
    <location>
        <position position="96"/>
    </location>
    <ligand>
        <name>S-adenosyl-L-methionine</name>
        <dbReference type="ChEBI" id="CHEBI:59789"/>
    </ligand>
</feature>
<feature type="binding site" evidence="11">
    <location>
        <position position="60"/>
    </location>
    <ligand>
        <name>S-adenosyl-L-methionine</name>
        <dbReference type="ChEBI" id="CHEBI:59789"/>
    </ligand>
</feature>
<feature type="active site" description="Proton acceptor" evidence="11 12">
    <location>
        <position position="161"/>
    </location>
</feature>
<feature type="binding site" evidence="11">
    <location>
        <position position="62"/>
    </location>
    <ligand>
        <name>S-adenosyl-L-methionine</name>
        <dbReference type="ChEBI" id="CHEBI:59789"/>
    </ligand>
</feature>
<evidence type="ECO:0000256" key="10">
    <source>
        <dbReference type="ARBA" id="ARBA00048970"/>
    </source>
</evidence>
<dbReference type="EMBL" id="ATJV01000013">
    <property type="protein sequence ID" value="EPZ17021.1"/>
    <property type="molecule type" value="Genomic_DNA"/>
</dbReference>
<feature type="domain" description="Ribosomal RNA methyltransferase FtsJ" evidence="13">
    <location>
        <begin position="28"/>
        <end position="203"/>
    </location>
</feature>
<comment type="subcellular location">
    <subcellularLocation>
        <location evidence="11">Cytoplasm</location>
    </subcellularLocation>
</comment>
<dbReference type="PIRSF" id="PIRSF005461">
    <property type="entry name" value="23S_rRNA_mtase"/>
    <property type="match status" value="1"/>
</dbReference>
<dbReference type="PATRIC" id="fig|1348657.5.peg.497"/>
<evidence type="ECO:0000256" key="5">
    <source>
        <dbReference type="ARBA" id="ARBA00037569"/>
    </source>
</evidence>
<evidence type="ECO:0000256" key="1">
    <source>
        <dbReference type="ARBA" id="ARBA00022552"/>
    </source>
</evidence>
<dbReference type="InterPro" id="IPR050082">
    <property type="entry name" value="RNA_methyltr_RlmE"/>
</dbReference>
<dbReference type="InterPro" id="IPR029063">
    <property type="entry name" value="SAM-dependent_MTases_sf"/>
</dbReference>
<evidence type="ECO:0000256" key="12">
    <source>
        <dbReference type="PIRSR" id="PIRSR005461-1"/>
    </source>
</evidence>
<keyword evidence="1 11" id="KW-0698">rRNA processing</keyword>